<keyword evidence="1" id="KW-0812">Transmembrane</keyword>
<reference evidence="2 3" key="1">
    <citation type="submission" date="2018-05" db="EMBL/GenBank/DDBJ databases">
        <title>Complete Genome Sequences of Extremely Thermoacidophilic, Metal-Mobilizing Type-Strain Members of the Archaeal Family Sulfolobaceae: Acidianus brierleyi DSM-1651T, Acidianus sulfidivorans DSM-18786T, Metallosphaera hakonensis DSM-7519T, and Metallosphaera prunae DSM-10039T.</title>
        <authorList>
            <person name="Counts J.A."/>
            <person name="Kelly R.M."/>
        </authorList>
    </citation>
    <scope>NUCLEOTIDE SEQUENCE [LARGE SCALE GENOMIC DNA]</scope>
    <source>
        <strain evidence="2 3">DSM 1651</strain>
    </source>
</reference>
<dbReference type="Proteomes" id="UP000248044">
    <property type="component" value="Chromosome"/>
</dbReference>
<dbReference type="KEGG" id="abri:DFR85_00325"/>
<dbReference type="EMBL" id="CP029289">
    <property type="protein sequence ID" value="AWR93285.1"/>
    <property type="molecule type" value="Genomic_DNA"/>
</dbReference>
<dbReference type="RefSeq" id="WP_110269169.1">
    <property type="nucleotide sequence ID" value="NZ_CP029289.2"/>
</dbReference>
<keyword evidence="1" id="KW-0472">Membrane</keyword>
<accession>A0A2U9IB99</accession>
<evidence type="ECO:0000256" key="1">
    <source>
        <dbReference type="SAM" id="Phobius"/>
    </source>
</evidence>
<proteinExistence type="predicted"/>
<dbReference type="GeneID" id="36830555"/>
<protein>
    <submittedName>
        <fullName evidence="2">Uncharacterized protein</fullName>
    </submittedName>
</protein>
<organism evidence="2 3">
    <name type="scientific">Acidianus brierleyi</name>
    <dbReference type="NCBI Taxonomy" id="41673"/>
    <lineage>
        <taxon>Archaea</taxon>
        <taxon>Thermoproteota</taxon>
        <taxon>Thermoprotei</taxon>
        <taxon>Sulfolobales</taxon>
        <taxon>Sulfolobaceae</taxon>
        <taxon>Acidianus</taxon>
    </lineage>
</organism>
<evidence type="ECO:0000313" key="3">
    <source>
        <dbReference type="Proteomes" id="UP000248044"/>
    </source>
</evidence>
<feature type="transmembrane region" description="Helical" evidence="1">
    <location>
        <begin position="9"/>
        <end position="31"/>
    </location>
</feature>
<dbReference type="AlphaFoldDB" id="A0A2U9IB99"/>
<keyword evidence="3" id="KW-1185">Reference proteome</keyword>
<gene>
    <name evidence="2" type="ORF">DFR85_00325</name>
</gene>
<sequence>MNRKAISPVIAMLFVLLIVIVILIPLSYMIFSIPTSSDMAQANAQIYETSSQQQLSEITVIRNNLQLSSNNAMGSITPKYFGLVYDNSELYVLILQNNPSVPLVIKTILGLNSKNEWTVINKNVNIVINETNINSKFNGYDSVKIPVSGNYNAIAVVTNLGNIIAVPPYTVILTTYETEPAGIVSLNPNSFKVLQNPQFTINSTAPLQALMAEYGNTLTLYSGELCPSSESSFFYINSYYSGSMYPESNPLEINGSISGIFDLSSNSQLTLNGMFDGNITLVPSLLSSQQPTLVVNGSVSMTVLGSMISLSNFDGTINGTAIKSLTINATSATIIKGKGIISITPSYYYGFLGLISYFTTYINGSAVGKIIIENPESNVFNYHAEFDGNMEGNISVSNIVSNIGPFNLNLNNAGFSEFAGIINGTFNSGIYSSNSMELSVYKEENIIVKPQISSFFVETPITVKFNFAISNPSNKTIEIYYAYVSFDEYFVFSLSGSSGPQSGEFIGLVKVPLSINISPGESVNRTLIVSIPQQLFSSVSLSNILKTQQNMFVITPTYETINLEFYSNIGYLTSGTFVLPVQSPPIVYPQSD</sequence>
<evidence type="ECO:0000313" key="2">
    <source>
        <dbReference type="EMBL" id="AWR93285.1"/>
    </source>
</evidence>
<name>A0A2U9IB99_9CREN</name>
<dbReference type="OrthoDB" id="386165at2157"/>
<keyword evidence="1" id="KW-1133">Transmembrane helix</keyword>